<gene>
    <name evidence="1" type="ORF">JAO82_14100</name>
</gene>
<organism evidence="1 2">
    <name type="scientific">Pontibaca salina</name>
    <dbReference type="NCBI Taxonomy" id="2795731"/>
    <lineage>
        <taxon>Bacteria</taxon>
        <taxon>Pseudomonadati</taxon>
        <taxon>Pseudomonadota</taxon>
        <taxon>Alphaproteobacteria</taxon>
        <taxon>Rhodobacterales</taxon>
        <taxon>Roseobacteraceae</taxon>
        <taxon>Pontibaca</taxon>
    </lineage>
</organism>
<sequence>MVPDTPNSFDKLLPDRHPQPDFFICDVADAVLKDLMPTMEHPFYALSKKPETAVRRYEHKGHWLEIIPSVKGQATIYDKDILIYAVSQIMDKLNQGQKVDRRLRFSPRELLIFVNRGTGGKDYNAFVEGLERLMGTVIKTNITTHSDRSAVALGDEEETGLFHLIESAHVRRKDGTQNGRILWAEIQISEWIFNSIRRNKVLTLHRDYFRLRKPIERRVYEIARKFCGSQPSHKVGLENLLKRTGARMPLKRFRFVIRDLARHDHLPDYSVSFEEEGDNVVFTNRGTVTAAGSTETVGHTPEISLHPDTYEKARMVAPGWDVYVLEQDWRSWMTEPPRNPDAAFIGFCRKVFERRGGP</sequence>
<dbReference type="AlphaFoldDB" id="A0A934M1P0"/>
<proteinExistence type="predicted"/>
<dbReference type="RefSeq" id="WP_198687027.1">
    <property type="nucleotide sequence ID" value="NZ_JAEIJD010000024.1"/>
</dbReference>
<dbReference type="Pfam" id="PF10134">
    <property type="entry name" value="RPA"/>
    <property type="match status" value="1"/>
</dbReference>
<keyword evidence="2" id="KW-1185">Reference proteome</keyword>
<evidence type="ECO:0000313" key="2">
    <source>
        <dbReference type="Proteomes" id="UP000613255"/>
    </source>
</evidence>
<dbReference type="InterPro" id="IPR018777">
    <property type="entry name" value="Replication_initiator_prot_A"/>
</dbReference>
<dbReference type="EMBL" id="JAEIJD010000024">
    <property type="protein sequence ID" value="MBI6631003.1"/>
    <property type="molecule type" value="Genomic_DNA"/>
</dbReference>
<dbReference type="Proteomes" id="UP000613255">
    <property type="component" value="Unassembled WGS sequence"/>
</dbReference>
<protein>
    <submittedName>
        <fullName evidence="1">Replication initiator protein A</fullName>
    </submittedName>
</protein>
<name>A0A934M1P0_9RHOB</name>
<accession>A0A934M1P0</accession>
<reference evidence="1" key="1">
    <citation type="submission" date="2020-12" db="EMBL/GenBank/DDBJ databases">
        <title>Pontibaca salina gen. nov., sp. nov., isolated from marine sediment.</title>
        <authorList>
            <person name="Bo J."/>
            <person name="Wang S."/>
            <person name="Song X."/>
            <person name="Du Z."/>
        </authorList>
    </citation>
    <scope>NUCLEOTIDE SEQUENCE</scope>
    <source>
        <strain evidence="1">S1109L</strain>
    </source>
</reference>
<evidence type="ECO:0000313" key="1">
    <source>
        <dbReference type="EMBL" id="MBI6631003.1"/>
    </source>
</evidence>
<comment type="caution">
    <text evidence="1">The sequence shown here is derived from an EMBL/GenBank/DDBJ whole genome shotgun (WGS) entry which is preliminary data.</text>
</comment>